<keyword evidence="2" id="KW-0378">Hydrolase</keyword>
<dbReference type="Proteomes" id="UP001196316">
    <property type="component" value="Unassembled WGS sequence"/>
</dbReference>
<accession>A0AAW4N4U5</accession>
<evidence type="ECO:0000256" key="1">
    <source>
        <dbReference type="ARBA" id="ARBA00022723"/>
    </source>
</evidence>
<dbReference type="Pfam" id="PF08797">
    <property type="entry name" value="HIRAN"/>
    <property type="match status" value="1"/>
</dbReference>
<reference evidence="4" key="1">
    <citation type="submission" date="2021-06" db="EMBL/GenBank/DDBJ databases">
        <title>Collection of gut derived symbiotic bacterial strains cultured from healthy donors.</title>
        <authorList>
            <person name="Lin H."/>
            <person name="Littmann E."/>
            <person name="Pamer E.G."/>
        </authorList>
    </citation>
    <scope>NUCLEOTIDE SEQUENCE</scope>
    <source>
        <strain evidence="4">MSK.21.60</strain>
    </source>
</reference>
<gene>
    <name evidence="4" type="ORF">KSW80_02760</name>
</gene>
<evidence type="ECO:0000259" key="3">
    <source>
        <dbReference type="SMART" id="SM00910"/>
    </source>
</evidence>
<dbReference type="InterPro" id="IPR014905">
    <property type="entry name" value="HIRAN"/>
</dbReference>
<dbReference type="EMBL" id="JAHOEP010000005">
    <property type="protein sequence ID" value="MBV3407339.1"/>
    <property type="molecule type" value="Genomic_DNA"/>
</dbReference>
<dbReference type="GO" id="GO:0016818">
    <property type="term" value="F:hydrolase activity, acting on acid anhydrides, in phosphorus-containing anhydrides"/>
    <property type="evidence" value="ECO:0007669"/>
    <property type="project" value="InterPro"/>
</dbReference>
<organism evidence="4 5">
    <name type="scientific">Segatella copri</name>
    <dbReference type="NCBI Taxonomy" id="165179"/>
    <lineage>
        <taxon>Bacteria</taxon>
        <taxon>Pseudomonadati</taxon>
        <taxon>Bacteroidota</taxon>
        <taxon>Bacteroidia</taxon>
        <taxon>Bacteroidales</taxon>
        <taxon>Prevotellaceae</taxon>
        <taxon>Segatella</taxon>
    </lineage>
</organism>
<dbReference type="GO" id="GO:0008270">
    <property type="term" value="F:zinc ion binding"/>
    <property type="evidence" value="ECO:0007669"/>
    <property type="project" value="InterPro"/>
</dbReference>
<proteinExistence type="predicted"/>
<comment type="caution">
    <text evidence="4">The sequence shown here is derived from an EMBL/GenBank/DDBJ whole genome shotgun (WGS) entry which is preliminary data.</text>
</comment>
<evidence type="ECO:0000313" key="4">
    <source>
        <dbReference type="EMBL" id="MBV3407339.1"/>
    </source>
</evidence>
<dbReference type="GO" id="GO:0003676">
    <property type="term" value="F:nucleic acid binding"/>
    <property type="evidence" value="ECO:0007669"/>
    <property type="project" value="InterPro"/>
</dbReference>
<dbReference type="AlphaFoldDB" id="A0AAW4N4U5"/>
<sequence>MKNAKDKCEILKEIRKYVAEKYGLDYEPTECNHKGDCKGTCPKCEAELTDLQVQLQAKGITDITSDENLCALIKQYAEESQEEISESSTSDIEPMHTIGMPEIEGMEYFIPNDHDVRNAPWGEMLLECRIAGTTYHHVDDILDNISEGDEVFLIRDFQNKHDDRAVAVTLENPYLNKQHEFDFSNILGYIPKKENEAVATILDMGWHNILAGQITEIHPESDYEKLCIKVFVRQKDQVMAEEEKQDKISLRAVNMSDCETSELEHDLCTKGFAHFHWGGYPLEFHNLPEKGQRVVFFNHETGGAFKLYLMMLVATGDECEPFLEDKDELHTVDDCYPFIFTNVKGPILVKGV</sequence>
<evidence type="ECO:0000313" key="5">
    <source>
        <dbReference type="Proteomes" id="UP001196316"/>
    </source>
</evidence>
<dbReference type="SMART" id="SM00910">
    <property type="entry name" value="HIRAN"/>
    <property type="match status" value="1"/>
</dbReference>
<keyword evidence="1" id="KW-0479">Metal-binding</keyword>
<evidence type="ECO:0000256" key="2">
    <source>
        <dbReference type="ARBA" id="ARBA00022801"/>
    </source>
</evidence>
<dbReference type="RefSeq" id="WP_217326154.1">
    <property type="nucleotide sequence ID" value="NZ_JAHOEK010000005.1"/>
</dbReference>
<protein>
    <submittedName>
        <fullName evidence="4">HIRAN domain-containing protein</fullName>
    </submittedName>
</protein>
<feature type="domain" description="HIRAN" evidence="3">
    <location>
        <begin position="125"/>
        <end position="234"/>
    </location>
</feature>
<name>A0AAW4N4U5_9BACT</name>